<dbReference type="EMBL" id="BMDH01000001">
    <property type="protein sequence ID" value="GGI13382.1"/>
    <property type="molecule type" value="Genomic_DNA"/>
</dbReference>
<feature type="compositionally biased region" description="Polar residues" evidence="1">
    <location>
        <begin position="119"/>
        <end position="136"/>
    </location>
</feature>
<dbReference type="RefSeq" id="WP_188354710.1">
    <property type="nucleotide sequence ID" value="NZ_BMDH01000001.1"/>
</dbReference>
<feature type="region of interest" description="Disordered" evidence="1">
    <location>
        <begin position="119"/>
        <end position="149"/>
    </location>
</feature>
<evidence type="ECO:0000256" key="1">
    <source>
        <dbReference type="SAM" id="MobiDB-lite"/>
    </source>
</evidence>
<dbReference type="Pfam" id="PF13407">
    <property type="entry name" value="Peripla_BP_4"/>
    <property type="match status" value="1"/>
</dbReference>
<dbReference type="InterPro" id="IPR025997">
    <property type="entry name" value="SBP_2_dom"/>
</dbReference>
<gene>
    <name evidence="3" type="ORF">GCM10007377_05680</name>
</gene>
<evidence type="ECO:0000259" key="2">
    <source>
        <dbReference type="Pfam" id="PF13407"/>
    </source>
</evidence>
<dbReference type="InterPro" id="IPR028082">
    <property type="entry name" value="Peripla_BP_I"/>
</dbReference>
<name>A0A8J3AM54_9BIFI</name>
<feature type="domain" description="Periplasmic binding protein" evidence="2">
    <location>
        <begin position="150"/>
        <end position="336"/>
    </location>
</feature>
<protein>
    <recommendedName>
        <fullName evidence="2">Periplasmic binding protein domain-containing protein</fullName>
    </recommendedName>
</protein>
<evidence type="ECO:0000313" key="3">
    <source>
        <dbReference type="EMBL" id="GGI13382.1"/>
    </source>
</evidence>
<keyword evidence="4" id="KW-1185">Reference proteome</keyword>
<proteinExistence type="predicted"/>
<organism evidence="3 4">
    <name type="scientific">Galliscardovia ingluviei</name>
    <dbReference type="NCBI Taxonomy" id="1769422"/>
    <lineage>
        <taxon>Bacteria</taxon>
        <taxon>Bacillati</taxon>
        <taxon>Actinomycetota</taxon>
        <taxon>Actinomycetes</taxon>
        <taxon>Bifidobacteriales</taxon>
        <taxon>Bifidobacteriaceae</taxon>
        <taxon>Galliscardovia</taxon>
    </lineage>
</organism>
<reference evidence="3" key="2">
    <citation type="submission" date="2020-09" db="EMBL/GenBank/DDBJ databases">
        <authorList>
            <person name="Sun Q."/>
            <person name="Sedlacek I."/>
        </authorList>
    </citation>
    <scope>NUCLEOTIDE SEQUENCE</scope>
    <source>
        <strain evidence="3">CCM 8606</strain>
    </source>
</reference>
<dbReference type="Gene3D" id="3.40.50.2300">
    <property type="match status" value="1"/>
</dbReference>
<reference evidence="3" key="1">
    <citation type="journal article" date="2014" name="Int. J. Syst. Evol. Microbiol.">
        <title>Complete genome sequence of Corynebacterium casei LMG S-19264T (=DSM 44701T), isolated from a smear-ripened cheese.</title>
        <authorList>
            <consortium name="US DOE Joint Genome Institute (JGI-PGF)"/>
            <person name="Walter F."/>
            <person name="Albersmeier A."/>
            <person name="Kalinowski J."/>
            <person name="Ruckert C."/>
        </authorList>
    </citation>
    <scope>NUCLEOTIDE SEQUENCE</scope>
    <source>
        <strain evidence="3">CCM 8606</strain>
    </source>
</reference>
<evidence type="ECO:0000313" key="4">
    <source>
        <dbReference type="Proteomes" id="UP000619536"/>
    </source>
</evidence>
<dbReference type="SUPFAM" id="SSF53822">
    <property type="entry name" value="Periplasmic binding protein-like I"/>
    <property type="match status" value="1"/>
</dbReference>
<comment type="caution">
    <text evidence="3">The sequence shown here is derived from an EMBL/GenBank/DDBJ whole genome shotgun (WGS) entry which is preliminary data.</text>
</comment>
<accession>A0A8J3AM54</accession>
<sequence length="507" mass="54358">MNQQTQPENTDLGDAQLLPPAQGNVQLFIPADSFSLSTQTPINTWSELSSAIHSQLQTYGFSTKQIGTTKSDSLAKQIDALTQAIDDAPENTPQTFIIAPALANDNIRQQYGDYVSDSQMLAESSENSSKTASRSSGDSEQHSDDDEVSAIEQNQQDLKSLAQLIDTAQAQHIRVIELGSPMQAITPDCVVDLVSAYQIGAAQAQELVNKLDITHATPSNPISIEVFIPSSNDALFARAMFNGVWSVLGQYYASGVVVSPSGRLSQTSNEDSWSTVSVEETTKDGISTAITERLGLNHSREHASSLPKLDGVLSGNDAMAQYVIDALKQAGYTGTSATINPNISIGGIVKQLAGEADLQRNAVPQPRRQSSTSSADSKTQVLTWPIITGYGAYTSNLAYIIDGSQWSTSLVNRNAVAQSIAGCVLAYNTNNKPKTVVRQIEKQVKQQQKAAKQHNDQQTIQSSAWDTVRIDQVSIPQVSQSLLAVSASNLKSVLIDGQYISPADAGL</sequence>
<dbReference type="Proteomes" id="UP000619536">
    <property type="component" value="Unassembled WGS sequence"/>
</dbReference>
<dbReference type="AlphaFoldDB" id="A0A8J3AM54"/>